<keyword evidence="3" id="KW-1185">Reference proteome</keyword>
<dbReference type="Proteomes" id="UP000306753">
    <property type="component" value="Unassembled WGS sequence"/>
</dbReference>
<feature type="signal peptide" evidence="1">
    <location>
        <begin position="1"/>
        <end position="19"/>
    </location>
</feature>
<organism evidence="2 3">
    <name type="scientific">Stutzerimonas nosocomialis</name>
    <dbReference type="NCBI Taxonomy" id="1056496"/>
    <lineage>
        <taxon>Bacteria</taxon>
        <taxon>Pseudomonadati</taxon>
        <taxon>Pseudomonadota</taxon>
        <taxon>Gammaproteobacteria</taxon>
        <taxon>Pseudomonadales</taxon>
        <taxon>Pseudomonadaceae</taxon>
        <taxon>Stutzerimonas</taxon>
    </lineage>
</organism>
<accession>A0A5R9QEK5</accession>
<comment type="caution">
    <text evidence="2">The sequence shown here is derived from an EMBL/GenBank/DDBJ whole genome shotgun (WGS) entry which is preliminary data.</text>
</comment>
<evidence type="ECO:0000313" key="3">
    <source>
        <dbReference type="Proteomes" id="UP000306753"/>
    </source>
</evidence>
<evidence type="ECO:0000313" key="2">
    <source>
        <dbReference type="EMBL" id="TLX63521.1"/>
    </source>
</evidence>
<dbReference type="InterPro" id="IPR025203">
    <property type="entry name" value="QSregVF"/>
</dbReference>
<sequence length="132" mass="14449">MQRLTTLLALCLLVPAAQAASLKEQQLGQLLDRVAKESNVGTPRAINSDILDQGYTVDGNELVNHLSVQPRHAAQMRDNPGDVRGQLAQSVCNNEGLRVLLQQGAVLRYEFSEYQSNRPIATERYSASDCGV</sequence>
<name>A0A5R9QEK5_9GAMM</name>
<dbReference type="OrthoDB" id="7021208at2"/>
<dbReference type="Gene3D" id="3.30.300.250">
    <property type="match status" value="1"/>
</dbReference>
<dbReference type="Pfam" id="PF13652">
    <property type="entry name" value="QSregVF"/>
    <property type="match status" value="1"/>
</dbReference>
<evidence type="ECO:0008006" key="4">
    <source>
        <dbReference type="Google" id="ProtNLM"/>
    </source>
</evidence>
<keyword evidence="1" id="KW-0732">Signal</keyword>
<feature type="chain" id="PRO_5024467845" description="Quorum-sensing-regulated virulence factor" evidence="1">
    <location>
        <begin position="20"/>
        <end position="132"/>
    </location>
</feature>
<evidence type="ECO:0000256" key="1">
    <source>
        <dbReference type="SAM" id="SignalP"/>
    </source>
</evidence>
<dbReference type="RefSeq" id="WP_138410200.1">
    <property type="nucleotide sequence ID" value="NZ_QLAE01000047.1"/>
</dbReference>
<protein>
    <recommendedName>
        <fullName evidence="4">Quorum-sensing-regulated virulence factor</fullName>
    </recommendedName>
</protein>
<gene>
    <name evidence="2" type="ORF">DN820_10520</name>
</gene>
<dbReference type="AlphaFoldDB" id="A0A5R9QEK5"/>
<dbReference type="EMBL" id="QLAG01000011">
    <property type="protein sequence ID" value="TLX63521.1"/>
    <property type="molecule type" value="Genomic_DNA"/>
</dbReference>
<proteinExistence type="predicted"/>
<reference evidence="2 3" key="1">
    <citation type="journal article" date="2017" name="Eur. J. Clin. Microbiol. Infect. Dis.">
        <title>Uncommonly isolated clinical Pseudomonas: identification and phylogenetic assignation.</title>
        <authorList>
            <person name="Mulet M."/>
            <person name="Gomila M."/>
            <person name="Ramirez A."/>
            <person name="Cardew S."/>
            <person name="Moore E.R."/>
            <person name="Lalucat J."/>
            <person name="Garcia-Valdes E."/>
        </authorList>
    </citation>
    <scope>NUCLEOTIDE SEQUENCE [LARGE SCALE GENOMIC DNA]</scope>
    <source>
        <strain evidence="2 3">SD129</strain>
    </source>
</reference>